<comment type="similarity">
    <text evidence="1">Belongs to the universal ribosomal protein uS2 family.</text>
</comment>
<organism evidence="5 6">
    <name type="scientific">Eschrichtius robustus</name>
    <name type="common">California gray whale</name>
    <name type="synonym">Eschrichtius gibbosus</name>
    <dbReference type="NCBI Taxonomy" id="9764"/>
    <lineage>
        <taxon>Eukaryota</taxon>
        <taxon>Metazoa</taxon>
        <taxon>Chordata</taxon>
        <taxon>Craniata</taxon>
        <taxon>Vertebrata</taxon>
        <taxon>Euteleostomi</taxon>
        <taxon>Mammalia</taxon>
        <taxon>Eutheria</taxon>
        <taxon>Laurasiatheria</taxon>
        <taxon>Artiodactyla</taxon>
        <taxon>Whippomorpha</taxon>
        <taxon>Cetacea</taxon>
        <taxon>Mysticeti</taxon>
        <taxon>Eschrichtiidae</taxon>
        <taxon>Eschrichtius</taxon>
    </lineage>
</organism>
<dbReference type="AlphaFoldDB" id="A0AB34I1M4"/>
<evidence type="ECO:0000256" key="2">
    <source>
        <dbReference type="ARBA" id="ARBA00022980"/>
    </source>
</evidence>
<protein>
    <recommendedName>
        <fullName evidence="4">40S ribosomal protein SA</fullName>
    </recommendedName>
</protein>
<dbReference type="GO" id="GO:0003735">
    <property type="term" value="F:structural constituent of ribosome"/>
    <property type="evidence" value="ECO:0007669"/>
    <property type="project" value="InterPro"/>
</dbReference>
<keyword evidence="6" id="KW-1185">Reference proteome</keyword>
<dbReference type="InterPro" id="IPR001865">
    <property type="entry name" value="Ribosomal_uS2"/>
</dbReference>
<evidence type="ECO:0000256" key="4">
    <source>
        <dbReference type="ARBA" id="ARBA00035401"/>
    </source>
</evidence>
<dbReference type="Gene3D" id="3.40.50.10490">
    <property type="entry name" value="Glucose-6-phosphate isomerase like protein, domain 1"/>
    <property type="match status" value="1"/>
</dbReference>
<reference evidence="5 6" key="1">
    <citation type="submission" date="2022-11" db="EMBL/GenBank/DDBJ databases">
        <title>Whole genome sequence of Eschrichtius robustus ER-17-0199.</title>
        <authorList>
            <person name="Bruniche-Olsen A."/>
            <person name="Black A.N."/>
            <person name="Fields C.J."/>
            <person name="Walden K."/>
            <person name="Dewoody J.A."/>
        </authorList>
    </citation>
    <scope>NUCLEOTIDE SEQUENCE [LARGE SCALE GENOMIC DNA]</scope>
    <source>
        <strain evidence="5">ER-17-0199</strain>
        <tissue evidence="5">Blubber</tissue>
    </source>
</reference>
<evidence type="ECO:0000256" key="3">
    <source>
        <dbReference type="ARBA" id="ARBA00023274"/>
    </source>
</evidence>
<gene>
    <name evidence="5" type="ORF">J1605_002101</name>
</gene>
<dbReference type="InterPro" id="IPR005707">
    <property type="entry name" value="Ribosomal_uS2_euk/arc"/>
</dbReference>
<dbReference type="PRINTS" id="PR00395">
    <property type="entry name" value="RIBOSOMALS2"/>
</dbReference>
<keyword evidence="2" id="KW-0689">Ribosomal protein</keyword>
<dbReference type="InterPro" id="IPR023591">
    <property type="entry name" value="Ribosomal_uS2_flav_dom_sf"/>
</dbReference>
<dbReference type="SUPFAM" id="SSF52313">
    <property type="entry name" value="Ribosomal protein S2"/>
    <property type="match status" value="1"/>
</dbReference>
<dbReference type="GO" id="GO:0006412">
    <property type="term" value="P:translation"/>
    <property type="evidence" value="ECO:0007669"/>
    <property type="project" value="InterPro"/>
</dbReference>
<name>A0AB34I1M4_ESCRO</name>
<accession>A0AB34I1M4</accession>
<dbReference type="PANTHER" id="PTHR11489">
    <property type="entry name" value="40S RIBOSOMAL PROTEIN SA"/>
    <property type="match status" value="1"/>
</dbReference>
<sequence length="135" mass="14986">MFAAATRGTRIAGCFTSGTFTHQIQAAFWELLLQVVTDLRADHQPLTGASYANLPTTALCNTDSPLQFVDIAIPGSNRGAPSVGLRWWVLTQEVLHTHLHYHLQSNIRGRSHHVSSSTETLETLKRKSEPLLKRL</sequence>
<evidence type="ECO:0000313" key="5">
    <source>
        <dbReference type="EMBL" id="KAJ8796504.1"/>
    </source>
</evidence>
<dbReference type="GO" id="GO:0015935">
    <property type="term" value="C:small ribosomal subunit"/>
    <property type="evidence" value="ECO:0007669"/>
    <property type="project" value="InterPro"/>
</dbReference>
<proteinExistence type="inferred from homology"/>
<comment type="caution">
    <text evidence="5">The sequence shown here is derived from an EMBL/GenBank/DDBJ whole genome shotgun (WGS) entry which is preliminary data.</text>
</comment>
<dbReference type="Proteomes" id="UP001159641">
    <property type="component" value="Unassembled WGS sequence"/>
</dbReference>
<evidence type="ECO:0000313" key="6">
    <source>
        <dbReference type="Proteomes" id="UP001159641"/>
    </source>
</evidence>
<dbReference type="EMBL" id="JAIQCJ010000358">
    <property type="protein sequence ID" value="KAJ8796504.1"/>
    <property type="molecule type" value="Genomic_DNA"/>
</dbReference>
<evidence type="ECO:0000256" key="1">
    <source>
        <dbReference type="ARBA" id="ARBA00006242"/>
    </source>
</evidence>
<keyword evidence="3" id="KW-0687">Ribonucleoprotein</keyword>